<sequence length="353" mass="38997">MGNFAPLEAPPHAPTRQPPVRPATRADMDAQEERFYASTPDRSETNSPRSHMSSPNSNSSINVTDQSISLTQHQQNLETLNRMGMFFHAQQMHLNQFDAVKRLGLTQVPSVSQGPRHTIDAILGLNGQRPVSRVSEFEPRQERECEPVPVSPGAVESAGEGSCNSNDGYSQRADDKSPAGSDEDAPRPGSTDNKKKHRRNRTTFTTYQLHELERAFEKSHYPDVYSREELAMKVNLPEVRVQVWFQNRRAKWRRQEKMEAARLGLSEYGCGAGGMPRLSGLGLPVDPWLAPPLLTALPGFLSHPPSGYPSYLTPPAPAPAPPAPPDPRSSSIAALRMKAKEHVENISKGLTMV</sequence>
<feature type="compositionally biased region" description="Pro residues" evidence="10">
    <location>
        <begin position="8"/>
        <end position="21"/>
    </location>
</feature>
<evidence type="ECO:0000256" key="7">
    <source>
        <dbReference type="ARBA" id="ARBA00023242"/>
    </source>
</evidence>
<feature type="region of interest" description="Disordered" evidence="10">
    <location>
        <begin position="312"/>
        <end position="334"/>
    </location>
</feature>
<keyword evidence="7 8" id="KW-0539">Nucleus</keyword>
<keyword evidence="6" id="KW-0804">Transcription</keyword>
<evidence type="ECO:0000256" key="9">
    <source>
        <dbReference type="RuleBase" id="RU000682"/>
    </source>
</evidence>
<evidence type="ECO:0000256" key="3">
    <source>
        <dbReference type="ARBA" id="ARBA00023015"/>
    </source>
</evidence>
<evidence type="ECO:0000256" key="4">
    <source>
        <dbReference type="ARBA" id="ARBA00023125"/>
    </source>
</evidence>
<reference evidence="13" key="1">
    <citation type="journal article" date="2016" name="Insect Biochem. Mol. Biol.">
        <title>Multifaceted biological insights from a draft genome sequence of the tobacco hornworm moth, Manduca sexta.</title>
        <authorList>
            <person name="Kanost M.R."/>
            <person name="Arrese E.L."/>
            <person name="Cao X."/>
            <person name="Chen Y.R."/>
            <person name="Chellapilla S."/>
            <person name="Goldsmith M.R."/>
            <person name="Grosse-Wilde E."/>
            <person name="Heckel D.G."/>
            <person name="Herndon N."/>
            <person name="Jiang H."/>
            <person name="Papanicolaou A."/>
            <person name="Qu J."/>
            <person name="Soulages J.L."/>
            <person name="Vogel H."/>
            <person name="Walters J."/>
            <person name="Waterhouse R.M."/>
            <person name="Ahn S.J."/>
            <person name="Almeida F.C."/>
            <person name="An C."/>
            <person name="Aqrawi P."/>
            <person name="Bretschneider A."/>
            <person name="Bryant W.B."/>
            <person name="Bucks S."/>
            <person name="Chao H."/>
            <person name="Chevignon G."/>
            <person name="Christen J.M."/>
            <person name="Clarke D.F."/>
            <person name="Dittmer N.T."/>
            <person name="Ferguson L.C.F."/>
            <person name="Garavelou S."/>
            <person name="Gordon K.H.J."/>
            <person name="Gunaratna R.T."/>
            <person name="Han Y."/>
            <person name="Hauser F."/>
            <person name="He Y."/>
            <person name="Heidel-Fischer H."/>
            <person name="Hirsh A."/>
            <person name="Hu Y."/>
            <person name="Jiang H."/>
            <person name="Kalra D."/>
            <person name="Klinner C."/>
            <person name="Konig C."/>
            <person name="Kovar C."/>
            <person name="Kroll A.R."/>
            <person name="Kuwar S.S."/>
            <person name="Lee S.L."/>
            <person name="Lehman R."/>
            <person name="Li K."/>
            <person name="Li Z."/>
            <person name="Liang H."/>
            <person name="Lovelace S."/>
            <person name="Lu Z."/>
            <person name="Mansfield J.H."/>
            <person name="McCulloch K.J."/>
            <person name="Mathew T."/>
            <person name="Morton B."/>
            <person name="Muzny D.M."/>
            <person name="Neunemann D."/>
            <person name="Ongeri F."/>
            <person name="Pauchet Y."/>
            <person name="Pu L.L."/>
            <person name="Pyrousis I."/>
            <person name="Rao X.J."/>
            <person name="Redding A."/>
            <person name="Roesel C."/>
            <person name="Sanchez-Gracia A."/>
            <person name="Schaack S."/>
            <person name="Shukla A."/>
            <person name="Tetreau G."/>
            <person name="Wang Y."/>
            <person name="Xiong G.H."/>
            <person name="Traut W."/>
            <person name="Walsh T.K."/>
            <person name="Worley K.C."/>
            <person name="Wu D."/>
            <person name="Wu W."/>
            <person name="Wu Y.Q."/>
            <person name="Zhang X."/>
            <person name="Zou Z."/>
            <person name="Zucker H."/>
            <person name="Briscoe A.D."/>
            <person name="Burmester T."/>
            <person name="Clem R.J."/>
            <person name="Feyereisen R."/>
            <person name="Grimmelikhuijzen C.J.P."/>
            <person name="Hamodrakas S.J."/>
            <person name="Hansson B.S."/>
            <person name="Huguet E."/>
            <person name="Jermiin L.S."/>
            <person name="Lan Q."/>
            <person name="Lehman H.K."/>
            <person name="Lorenzen M."/>
            <person name="Merzendorfer H."/>
            <person name="Michalopoulos I."/>
            <person name="Morton D.B."/>
            <person name="Muthukrishnan S."/>
            <person name="Oakeshott J.G."/>
            <person name="Palmer W."/>
            <person name="Park Y."/>
            <person name="Passarelli A.L."/>
            <person name="Rozas J."/>
            <person name="Schwartz L.M."/>
            <person name="Smith W."/>
            <person name="Southgate A."/>
            <person name="Vilcinskas A."/>
            <person name="Vogt R."/>
            <person name="Wang P."/>
            <person name="Werren J."/>
            <person name="Yu X.Q."/>
            <person name="Zhou J.J."/>
            <person name="Brown S.J."/>
            <person name="Scherer S.E."/>
            <person name="Richards S."/>
            <person name="Blissard G.W."/>
        </authorList>
    </citation>
    <scope>NUCLEOTIDE SEQUENCE</scope>
</reference>
<keyword evidence="3" id="KW-0805">Transcription regulation</keyword>
<keyword evidence="4 8" id="KW-0238">DNA-binding</keyword>
<evidence type="ECO:0000256" key="5">
    <source>
        <dbReference type="ARBA" id="ARBA00023155"/>
    </source>
</evidence>
<feature type="compositionally biased region" description="Basic and acidic residues" evidence="10">
    <location>
        <begin position="24"/>
        <end position="35"/>
    </location>
</feature>
<feature type="domain" description="OAR" evidence="12">
    <location>
        <begin position="330"/>
        <end position="343"/>
    </location>
</feature>
<proteinExistence type="inferred from homology"/>
<dbReference type="InterPro" id="IPR043562">
    <property type="entry name" value="RAX/RAX2"/>
</dbReference>
<evidence type="ECO:0000313" key="14">
    <source>
        <dbReference type="Proteomes" id="UP000791440"/>
    </source>
</evidence>
<comment type="similarity">
    <text evidence="2">Belongs to the paired homeobox family. Bicoid subfamily.</text>
</comment>
<accession>A0A922CP63</accession>
<evidence type="ECO:0008006" key="15">
    <source>
        <dbReference type="Google" id="ProtNLM"/>
    </source>
</evidence>
<dbReference type="InterPro" id="IPR017970">
    <property type="entry name" value="Homeobox_CS"/>
</dbReference>
<evidence type="ECO:0000256" key="1">
    <source>
        <dbReference type="ARBA" id="ARBA00004123"/>
    </source>
</evidence>
<dbReference type="PROSITE" id="PS50803">
    <property type="entry name" value="OAR"/>
    <property type="match status" value="1"/>
</dbReference>
<evidence type="ECO:0000259" key="12">
    <source>
        <dbReference type="PROSITE" id="PS50803"/>
    </source>
</evidence>
<dbReference type="GO" id="GO:0045944">
    <property type="term" value="P:positive regulation of transcription by RNA polymerase II"/>
    <property type="evidence" value="ECO:0007669"/>
    <property type="project" value="InterPro"/>
</dbReference>
<comment type="subcellular location">
    <subcellularLocation>
        <location evidence="1 8 9">Nucleus</location>
    </subcellularLocation>
</comment>
<feature type="compositionally biased region" description="Basic and acidic residues" evidence="10">
    <location>
        <begin position="135"/>
        <end position="146"/>
    </location>
</feature>
<dbReference type="GO" id="GO:0000981">
    <property type="term" value="F:DNA-binding transcription factor activity, RNA polymerase II-specific"/>
    <property type="evidence" value="ECO:0007669"/>
    <property type="project" value="InterPro"/>
</dbReference>
<evidence type="ECO:0000313" key="13">
    <source>
        <dbReference type="EMBL" id="KAG6454205.1"/>
    </source>
</evidence>
<feature type="region of interest" description="Disordered" evidence="10">
    <location>
        <begin position="1"/>
        <end position="70"/>
    </location>
</feature>
<dbReference type="Pfam" id="PF03826">
    <property type="entry name" value="OAR"/>
    <property type="match status" value="1"/>
</dbReference>
<dbReference type="CDD" id="cd00086">
    <property type="entry name" value="homeodomain"/>
    <property type="match status" value="1"/>
</dbReference>
<dbReference type="Pfam" id="PF00046">
    <property type="entry name" value="Homeodomain"/>
    <property type="match status" value="1"/>
</dbReference>
<dbReference type="Proteomes" id="UP000791440">
    <property type="component" value="Unassembled WGS sequence"/>
</dbReference>
<dbReference type="AlphaFoldDB" id="A0A922CP63"/>
<dbReference type="PANTHER" id="PTHR46271">
    <property type="entry name" value="HOMEOBOX PROTEIN, PUTATIVE-RELATED"/>
    <property type="match status" value="1"/>
</dbReference>
<name>A0A922CP63_MANSE</name>
<dbReference type="FunFam" id="1.10.10.60:FF:000071">
    <property type="entry name" value="Retinal homeobox gene 2"/>
    <property type="match status" value="1"/>
</dbReference>
<dbReference type="GO" id="GO:0000978">
    <property type="term" value="F:RNA polymerase II cis-regulatory region sequence-specific DNA binding"/>
    <property type="evidence" value="ECO:0007669"/>
    <property type="project" value="TreeGrafter"/>
</dbReference>
<feature type="region of interest" description="Disordered" evidence="10">
    <location>
        <begin position="131"/>
        <end position="203"/>
    </location>
</feature>
<feature type="DNA-binding region" description="Homeobox" evidence="8">
    <location>
        <begin position="197"/>
        <end position="256"/>
    </location>
</feature>
<gene>
    <name evidence="13" type="ORF">O3G_MSEX008568</name>
</gene>
<dbReference type="InterPro" id="IPR003654">
    <property type="entry name" value="OAR_dom"/>
</dbReference>
<dbReference type="SMART" id="SM00389">
    <property type="entry name" value="HOX"/>
    <property type="match status" value="1"/>
</dbReference>
<dbReference type="InterPro" id="IPR001356">
    <property type="entry name" value="HD"/>
</dbReference>
<dbReference type="EMBL" id="JH668460">
    <property type="protein sequence ID" value="KAG6454205.1"/>
    <property type="molecule type" value="Genomic_DNA"/>
</dbReference>
<dbReference type="PROSITE" id="PS00027">
    <property type="entry name" value="HOMEOBOX_1"/>
    <property type="match status" value="1"/>
</dbReference>
<evidence type="ECO:0000256" key="2">
    <source>
        <dbReference type="ARBA" id="ARBA00006503"/>
    </source>
</evidence>
<feature type="compositionally biased region" description="Low complexity" evidence="10">
    <location>
        <begin position="46"/>
        <end position="62"/>
    </location>
</feature>
<evidence type="ECO:0000256" key="8">
    <source>
        <dbReference type="PROSITE-ProRule" id="PRU00108"/>
    </source>
</evidence>
<evidence type="ECO:0000256" key="6">
    <source>
        <dbReference type="ARBA" id="ARBA00023163"/>
    </source>
</evidence>
<feature type="compositionally biased region" description="Pro residues" evidence="10">
    <location>
        <begin position="312"/>
        <end position="327"/>
    </location>
</feature>
<reference evidence="13" key="2">
    <citation type="submission" date="2020-12" db="EMBL/GenBank/DDBJ databases">
        <authorList>
            <person name="Kanost M."/>
        </authorList>
    </citation>
    <scope>NUCLEOTIDE SEQUENCE</scope>
</reference>
<organism evidence="13 14">
    <name type="scientific">Manduca sexta</name>
    <name type="common">Tobacco hawkmoth</name>
    <name type="synonym">Tobacco hornworm</name>
    <dbReference type="NCBI Taxonomy" id="7130"/>
    <lineage>
        <taxon>Eukaryota</taxon>
        <taxon>Metazoa</taxon>
        <taxon>Ecdysozoa</taxon>
        <taxon>Arthropoda</taxon>
        <taxon>Hexapoda</taxon>
        <taxon>Insecta</taxon>
        <taxon>Pterygota</taxon>
        <taxon>Neoptera</taxon>
        <taxon>Endopterygota</taxon>
        <taxon>Lepidoptera</taxon>
        <taxon>Glossata</taxon>
        <taxon>Ditrysia</taxon>
        <taxon>Bombycoidea</taxon>
        <taxon>Sphingidae</taxon>
        <taxon>Sphinginae</taxon>
        <taxon>Sphingini</taxon>
        <taxon>Manduca</taxon>
    </lineage>
</organism>
<dbReference type="PROSITE" id="PS50071">
    <property type="entry name" value="HOMEOBOX_2"/>
    <property type="match status" value="1"/>
</dbReference>
<dbReference type="GO" id="GO:0005634">
    <property type="term" value="C:nucleus"/>
    <property type="evidence" value="ECO:0007669"/>
    <property type="project" value="UniProtKB-SubCell"/>
</dbReference>
<evidence type="ECO:0000259" key="11">
    <source>
        <dbReference type="PROSITE" id="PS50071"/>
    </source>
</evidence>
<comment type="caution">
    <text evidence="13">The sequence shown here is derived from an EMBL/GenBank/DDBJ whole genome shotgun (WGS) entry which is preliminary data.</text>
</comment>
<keyword evidence="5 8" id="KW-0371">Homeobox</keyword>
<feature type="domain" description="Homeobox" evidence="11">
    <location>
        <begin position="195"/>
        <end position="255"/>
    </location>
</feature>
<evidence type="ECO:0000256" key="10">
    <source>
        <dbReference type="SAM" id="MobiDB-lite"/>
    </source>
</evidence>
<protein>
    <recommendedName>
        <fullName evidence="15">Retinal homeobox protein Rx</fullName>
    </recommendedName>
</protein>
<keyword evidence="14" id="KW-1185">Reference proteome</keyword>
<dbReference type="PANTHER" id="PTHR46271:SF4">
    <property type="entry name" value="HOMEOBOX PROTEIN, PUTATIVE-RELATED"/>
    <property type="match status" value="1"/>
</dbReference>